<evidence type="ECO:0000259" key="2">
    <source>
        <dbReference type="Pfam" id="PF07331"/>
    </source>
</evidence>
<dbReference type="InterPro" id="IPR009936">
    <property type="entry name" value="DUF1468"/>
</dbReference>
<keyword evidence="1" id="KW-1133">Transmembrane helix</keyword>
<keyword evidence="1" id="KW-0472">Membrane</keyword>
<protein>
    <recommendedName>
        <fullName evidence="2">DUF1468 domain-containing protein</fullName>
    </recommendedName>
</protein>
<dbReference type="Pfam" id="PF07331">
    <property type="entry name" value="TctB"/>
    <property type="match status" value="1"/>
</dbReference>
<accession>W9HAY1</accession>
<feature type="transmembrane region" description="Helical" evidence="1">
    <location>
        <begin position="96"/>
        <end position="129"/>
    </location>
</feature>
<evidence type="ECO:0000313" key="3">
    <source>
        <dbReference type="EMBL" id="EWY41862.1"/>
    </source>
</evidence>
<gene>
    <name evidence="3" type="ORF">N825_24985</name>
</gene>
<dbReference type="STRING" id="1385369.N825_24985"/>
<sequence length="168" mass="17176">MSNAPLQGGDAGLRPRDRLATLVICALVIAVAVAAIVTAQDFPATMLATDVGPARFPIVYAVALIVLCCILAIQTLRKPIDVSGDPPATSPSHGAVAIGMAAAVACLVAMTHVGFALATLPFVAGVMWLMGQRSPIWNPVLAVVITGLIHVTFSTALGVPLPVGSLFE</sequence>
<comment type="caution">
    <text evidence="3">The sequence shown here is derived from an EMBL/GenBank/DDBJ whole genome shotgun (WGS) entry which is preliminary data.</text>
</comment>
<feature type="transmembrane region" description="Helical" evidence="1">
    <location>
        <begin position="58"/>
        <end position="76"/>
    </location>
</feature>
<dbReference type="OrthoDB" id="7347328at2"/>
<dbReference type="AlphaFoldDB" id="W9HAY1"/>
<feature type="transmembrane region" description="Helical" evidence="1">
    <location>
        <begin position="136"/>
        <end position="159"/>
    </location>
</feature>
<dbReference type="EMBL" id="AVFL01000003">
    <property type="protein sequence ID" value="EWY41862.1"/>
    <property type="molecule type" value="Genomic_DNA"/>
</dbReference>
<keyword evidence="1" id="KW-0812">Transmembrane</keyword>
<reference evidence="3 4" key="1">
    <citation type="submission" date="2013-08" db="EMBL/GenBank/DDBJ databases">
        <title>The genome sequence of Skermanella stibiiresistens.</title>
        <authorList>
            <person name="Zhu W."/>
            <person name="Wang G."/>
        </authorList>
    </citation>
    <scope>NUCLEOTIDE SEQUENCE [LARGE SCALE GENOMIC DNA]</scope>
    <source>
        <strain evidence="3 4">SB22</strain>
    </source>
</reference>
<feature type="transmembrane region" description="Helical" evidence="1">
    <location>
        <begin position="20"/>
        <end position="37"/>
    </location>
</feature>
<dbReference type="RefSeq" id="WP_051511631.1">
    <property type="nucleotide sequence ID" value="NZ_AVFL01000003.1"/>
</dbReference>
<feature type="domain" description="DUF1468" evidence="2">
    <location>
        <begin position="23"/>
        <end position="162"/>
    </location>
</feature>
<evidence type="ECO:0000313" key="4">
    <source>
        <dbReference type="Proteomes" id="UP000019486"/>
    </source>
</evidence>
<keyword evidence="4" id="KW-1185">Reference proteome</keyword>
<name>W9HAY1_9PROT</name>
<evidence type="ECO:0000256" key="1">
    <source>
        <dbReference type="SAM" id="Phobius"/>
    </source>
</evidence>
<proteinExistence type="predicted"/>
<dbReference type="Proteomes" id="UP000019486">
    <property type="component" value="Unassembled WGS sequence"/>
</dbReference>
<organism evidence="3 4">
    <name type="scientific">Skermanella stibiiresistens SB22</name>
    <dbReference type="NCBI Taxonomy" id="1385369"/>
    <lineage>
        <taxon>Bacteria</taxon>
        <taxon>Pseudomonadati</taxon>
        <taxon>Pseudomonadota</taxon>
        <taxon>Alphaproteobacteria</taxon>
        <taxon>Rhodospirillales</taxon>
        <taxon>Azospirillaceae</taxon>
        <taxon>Skermanella</taxon>
    </lineage>
</organism>